<reference evidence="1 2" key="1">
    <citation type="submission" date="2018-06" db="EMBL/GenBank/DDBJ databases">
        <authorList>
            <consortium name="Pathogen Informatics"/>
            <person name="Doyle S."/>
        </authorList>
    </citation>
    <scope>NUCLEOTIDE SEQUENCE [LARGE SCALE GENOMIC DNA]</scope>
    <source>
        <strain evidence="1 2">NCTC12475</strain>
    </source>
</reference>
<gene>
    <name evidence="1" type="ORF">NCTC12475_01389</name>
</gene>
<dbReference type="EMBL" id="UFVD01000001">
    <property type="protein sequence ID" value="SUX11174.1"/>
    <property type="molecule type" value="Genomic_DNA"/>
</dbReference>
<organism evidence="1 2">
    <name type="scientific">Campylobacter sputorum subsp. sputorum</name>
    <dbReference type="NCBI Taxonomy" id="32024"/>
    <lineage>
        <taxon>Bacteria</taxon>
        <taxon>Pseudomonadati</taxon>
        <taxon>Campylobacterota</taxon>
        <taxon>Epsilonproteobacteria</taxon>
        <taxon>Campylobacterales</taxon>
        <taxon>Campylobacteraceae</taxon>
        <taxon>Campylobacter</taxon>
    </lineage>
</organism>
<sequence>MKKFFICLILSIISLSATQTDQSEQDAKKFIKLVQTAMV</sequence>
<accession>A0A381DKE9</accession>
<name>A0A381DKE9_9BACT</name>
<evidence type="ECO:0000313" key="1">
    <source>
        <dbReference type="EMBL" id="SUX11174.1"/>
    </source>
</evidence>
<proteinExistence type="predicted"/>
<keyword evidence="2" id="KW-1185">Reference proteome</keyword>
<evidence type="ECO:0000313" key="2">
    <source>
        <dbReference type="Proteomes" id="UP000254920"/>
    </source>
</evidence>
<protein>
    <submittedName>
        <fullName evidence="1">Uncharacterized protein</fullName>
    </submittedName>
</protein>
<dbReference type="Proteomes" id="UP000254920">
    <property type="component" value="Unassembled WGS sequence"/>
</dbReference>
<dbReference type="AlphaFoldDB" id="A0A381DKE9"/>